<organism evidence="2 3">
    <name type="scientific">Neurospora tetraspora</name>
    <dbReference type="NCBI Taxonomy" id="94610"/>
    <lineage>
        <taxon>Eukaryota</taxon>
        <taxon>Fungi</taxon>
        <taxon>Dikarya</taxon>
        <taxon>Ascomycota</taxon>
        <taxon>Pezizomycotina</taxon>
        <taxon>Sordariomycetes</taxon>
        <taxon>Sordariomycetidae</taxon>
        <taxon>Sordariales</taxon>
        <taxon>Sordariaceae</taxon>
        <taxon>Neurospora</taxon>
    </lineage>
</organism>
<dbReference type="EMBL" id="JAUEPP010000007">
    <property type="protein sequence ID" value="KAK3339510.1"/>
    <property type="molecule type" value="Genomic_DNA"/>
</dbReference>
<protein>
    <recommendedName>
        <fullName evidence="1">2EXR domain-containing protein</fullName>
    </recommendedName>
</protein>
<name>A0AAE0J9Q3_9PEZI</name>
<dbReference type="Proteomes" id="UP001278500">
    <property type="component" value="Unassembled WGS sequence"/>
</dbReference>
<proteinExistence type="predicted"/>
<accession>A0AAE0J9Q3</accession>
<comment type="caution">
    <text evidence="2">The sequence shown here is derived from an EMBL/GenBank/DDBJ whole genome shotgun (WGS) entry which is preliminary data.</text>
</comment>
<reference evidence="2" key="2">
    <citation type="submission" date="2023-06" db="EMBL/GenBank/DDBJ databases">
        <authorList>
            <consortium name="Lawrence Berkeley National Laboratory"/>
            <person name="Haridas S."/>
            <person name="Hensen N."/>
            <person name="Bonometti L."/>
            <person name="Westerberg I."/>
            <person name="Brannstrom I.O."/>
            <person name="Guillou S."/>
            <person name="Cros-Aarteil S."/>
            <person name="Calhoun S."/>
            <person name="Kuo A."/>
            <person name="Mondo S."/>
            <person name="Pangilinan J."/>
            <person name="Riley R."/>
            <person name="Labutti K."/>
            <person name="Andreopoulos B."/>
            <person name="Lipzen A."/>
            <person name="Chen C."/>
            <person name="Yanf M."/>
            <person name="Daum C."/>
            <person name="Ng V."/>
            <person name="Clum A."/>
            <person name="Steindorff A."/>
            <person name="Ohm R."/>
            <person name="Martin F."/>
            <person name="Silar P."/>
            <person name="Natvig D."/>
            <person name="Lalanne C."/>
            <person name="Gautier V."/>
            <person name="Ament-Velasquez S.L."/>
            <person name="Kruys A."/>
            <person name="Hutchinson M.I."/>
            <person name="Powell A.J."/>
            <person name="Barry K."/>
            <person name="Miller A.N."/>
            <person name="Grigoriev I.V."/>
            <person name="Debuchy R."/>
            <person name="Gladieux P."/>
            <person name="Thoren M.H."/>
            <person name="Johannesson H."/>
        </authorList>
    </citation>
    <scope>NUCLEOTIDE SEQUENCE</scope>
    <source>
        <strain evidence="2">CBS 560.94</strain>
    </source>
</reference>
<evidence type="ECO:0000259" key="1">
    <source>
        <dbReference type="Pfam" id="PF20150"/>
    </source>
</evidence>
<dbReference type="AlphaFoldDB" id="A0AAE0J9Q3"/>
<gene>
    <name evidence="2" type="ORF">B0H65DRAFT_580958</name>
</gene>
<feature type="domain" description="2EXR" evidence="1">
    <location>
        <begin position="47"/>
        <end position="111"/>
    </location>
</feature>
<evidence type="ECO:0000313" key="2">
    <source>
        <dbReference type="EMBL" id="KAK3339510.1"/>
    </source>
</evidence>
<dbReference type="Pfam" id="PF20150">
    <property type="entry name" value="2EXR"/>
    <property type="match status" value="1"/>
</dbReference>
<dbReference type="GeneID" id="87867961"/>
<reference evidence="2" key="1">
    <citation type="journal article" date="2023" name="Mol. Phylogenet. Evol.">
        <title>Genome-scale phylogeny and comparative genomics of the fungal order Sordariales.</title>
        <authorList>
            <person name="Hensen N."/>
            <person name="Bonometti L."/>
            <person name="Westerberg I."/>
            <person name="Brannstrom I.O."/>
            <person name="Guillou S."/>
            <person name="Cros-Aarteil S."/>
            <person name="Calhoun S."/>
            <person name="Haridas S."/>
            <person name="Kuo A."/>
            <person name="Mondo S."/>
            <person name="Pangilinan J."/>
            <person name="Riley R."/>
            <person name="LaButti K."/>
            <person name="Andreopoulos B."/>
            <person name="Lipzen A."/>
            <person name="Chen C."/>
            <person name="Yan M."/>
            <person name="Daum C."/>
            <person name="Ng V."/>
            <person name="Clum A."/>
            <person name="Steindorff A."/>
            <person name="Ohm R.A."/>
            <person name="Martin F."/>
            <person name="Silar P."/>
            <person name="Natvig D.O."/>
            <person name="Lalanne C."/>
            <person name="Gautier V."/>
            <person name="Ament-Velasquez S.L."/>
            <person name="Kruys A."/>
            <person name="Hutchinson M.I."/>
            <person name="Powell A.J."/>
            <person name="Barry K."/>
            <person name="Miller A.N."/>
            <person name="Grigoriev I.V."/>
            <person name="Debuchy R."/>
            <person name="Gladieux P."/>
            <person name="Hiltunen Thoren M."/>
            <person name="Johannesson H."/>
        </authorList>
    </citation>
    <scope>NUCLEOTIDE SEQUENCE</scope>
    <source>
        <strain evidence="2">CBS 560.94</strain>
    </source>
</reference>
<dbReference type="InterPro" id="IPR045518">
    <property type="entry name" value="2EXR"/>
</dbReference>
<dbReference type="RefSeq" id="XP_062678870.1">
    <property type="nucleotide sequence ID" value="XM_062830807.1"/>
</dbReference>
<keyword evidence="3" id="KW-1185">Reference proteome</keyword>
<sequence>MLVDTTPQAANLTLEELQLTESNDAAVFPHGKDGADQPDLTPRTLMSLPQELRDMIWAQVLDPIPETTLPPSTRTPLPPMILTSRPPALAHVCRDSRAFAQERYKAAHGSRKTTSTSSKLEAESRRGLEWVSRSTIGVLHTCDAYTTLMGLEGRFVIVHDPAYIISAEAKDQLAQFLSGVQDFQIMMCMGYEAATFKLPWGWALGTGRNSSQFVDIRDLAVLRELIRELEGLVWVGEEDVCGITRLRDLVGNANKREEFCALSLERFKAFWNALNTGTDSNGEVRLKRRMPKIGTVLQFLIMDEPGPGPGV</sequence>
<evidence type="ECO:0000313" key="3">
    <source>
        <dbReference type="Proteomes" id="UP001278500"/>
    </source>
</evidence>